<feature type="region of interest" description="Disordered" evidence="1">
    <location>
        <begin position="1"/>
        <end position="45"/>
    </location>
</feature>
<sequence>MADDKKNIPDTKKVDEPAKVENTESIKADSSVPEQPAHPNWRPAR</sequence>
<dbReference type="RefSeq" id="WP_204447530.1">
    <property type="nucleotide sequence ID" value="NZ_JACJKY010000018.1"/>
</dbReference>
<name>A0A939BFE9_9FIRM</name>
<protein>
    <submittedName>
        <fullName evidence="2">Uncharacterized protein</fullName>
    </submittedName>
</protein>
<dbReference type="Proteomes" id="UP000774750">
    <property type="component" value="Unassembled WGS sequence"/>
</dbReference>
<accession>A0A939BFE9</accession>
<keyword evidence="3" id="KW-1185">Reference proteome</keyword>
<reference evidence="2" key="2">
    <citation type="journal article" date="2021" name="Sci. Rep.">
        <title>The distribution of antibiotic resistance genes in chicken gut microbiota commensals.</title>
        <authorList>
            <person name="Juricova H."/>
            <person name="Matiasovicova J."/>
            <person name="Kubasova T."/>
            <person name="Cejkova D."/>
            <person name="Rychlik I."/>
        </authorList>
    </citation>
    <scope>NUCLEOTIDE SEQUENCE</scope>
    <source>
        <strain evidence="2">An559</strain>
    </source>
</reference>
<evidence type="ECO:0000313" key="2">
    <source>
        <dbReference type="EMBL" id="MBM6921523.1"/>
    </source>
</evidence>
<proteinExistence type="predicted"/>
<gene>
    <name evidence="2" type="ORF">H6A12_10180</name>
</gene>
<feature type="compositionally biased region" description="Basic and acidic residues" evidence="1">
    <location>
        <begin position="1"/>
        <end position="27"/>
    </location>
</feature>
<evidence type="ECO:0000256" key="1">
    <source>
        <dbReference type="SAM" id="MobiDB-lite"/>
    </source>
</evidence>
<reference evidence="2" key="1">
    <citation type="submission" date="2020-08" db="EMBL/GenBank/DDBJ databases">
        <authorList>
            <person name="Cejkova D."/>
            <person name="Kubasova T."/>
            <person name="Jahodarova E."/>
            <person name="Rychlik I."/>
        </authorList>
    </citation>
    <scope>NUCLEOTIDE SEQUENCE</scope>
    <source>
        <strain evidence="2">An559</strain>
    </source>
</reference>
<dbReference type="EMBL" id="JACJKY010000018">
    <property type="protein sequence ID" value="MBM6921523.1"/>
    <property type="molecule type" value="Genomic_DNA"/>
</dbReference>
<evidence type="ECO:0000313" key="3">
    <source>
        <dbReference type="Proteomes" id="UP000774750"/>
    </source>
</evidence>
<comment type="caution">
    <text evidence="2">The sequence shown here is derived from an EMBL/GenBank/DDBJ whole genome shotgun (WGS) entry which is preliminary data.</text>
</comment>
<organism evidence="2 3">
    <name type="scientific">Merdimmobilis hominis</name>
    <dbReference type="NCBI Taxonomy" id="2897707"/>
    <lineage>
        <taxon>Bacteria</taxon>
        <taxon>Bacillati</taxon>
        <taxon>Bacillota</taxon>
        <taxon>Clostridia</taxon>
        <taxon>Eubacteriales</taxon>
        <taxon>Oscillospiraceae</taxon>
        <taxon>Merdimmobilis</taxon>
    </lineage>
</organism>
<dbReference type="AlphaFoldDB" id="A0A939BFE9"/>